<dbReference type="CDD" id="cd01948">
    <property type="entry name" value="EAL"/>
    <property type="match status" value="1"/>
</dbReference>
<dbReference type="InterPro" id="IPR029787">
    <property type="entry name" value="Nucleotide_cyclase"/>
</dbReference>
<dbReference type="CDD" id="cd01949">
    <property type="entry name" value="GGDEF"/>
    <property type="match status" value="1"/>
</dbReference>
<dbReference type="Gene3D" id="3.20.20.450">
    <property type="entry name" value="EAL domain"/>
    <property type="match status" value="1"/>
</dbReference>
<dbReference type="Pfam" id="PF07494">
    <property type="entry name" value="Reg_prop"/>
    <property type="match status" value="1"/>
</dbReference>
<evidence type="ECO:0000313" key="6">
    <source>
        <dbReference type="Proteomes" id="UP001165393"/>
    </source>
</evidence>
<keyword evidence="2" id="KW-0732">Signal</keyword>
<dbReference type="PANTHER" id="PTHR44757:SF2">
    <property type="entry name" value="BIOFILM ARCHITECTURE MAINTENANCE PROTEIN MBAA"/>
    <property type="match status" value="1"/>
</dbReference>
<dbReference type="NCBIfam" id="TIGR00229">
    <property type="entry name" value="sensory_box"/>
    <property type="match status" value="1"/>
</dbReference>
<dbReference type="FunFam" id="3.30.70.270:FF:000001">
    <property type="entry name" value="Diguanylate cyclase domain protein"/>
    <property type="match status" value="1"/>
</dbReference>
<dbReference type="SUPFAM" id="SSF63829">
    <property type="entry name" value="Calcium-dependent phosphotriesterase"/>
    <property type="match status" value="2"/>
</dbReference>
<evidence type="ECO:0000256" key="1">
    <source>
        <dbReference type="ARBA" id="ARBA00001946"/>
    </source>
</evidence>
<dbReference type="SUPFAM" id="SSF141868">
    <property type="entry name" value="EAL domain-like"/>
    <property type="match status" value="1"/>
</dbReference>
<dbReference type="InterPro" id="IPR015943">
    <property type="entry name" value="WD40/YVTN_repeat-like_dom_sf"/>
</dbReference>
<dbReference type="InterPro" id="IPR013655">
    <property type="entry name" value="PAS_fold_3"/>
</dbReference>
<dbReference type="InterPro" id="IPR001633">
    <property type="entry name" value="EAL_dom"/>
</dbReference>
<gene>
    <name evidence="5" type="ORF">NAF29_16325</name>
</gene>
<evidence type="ECO:0000313" key="5">
    <source>
        <dbReference type="EMBL" id="MCM2681215.1"/>
    </source>
</evidence>
<reference evidence="5 6" key="1">
    <citation type="journal article" date="2013" name="Antonie Van Leeuwenhoek">
        <title>Echinimonas agarilytica gen. nov., sp. nov., a new gammaproteobacterium isolated from the sea urchin Strongylocentrotus intermedius.</title>
        <authorList>
            <person name="Nedashkovskaya O.I."/>
            <person name="Stenkova A.M."/>
            <person name="Zhukova N.V."/>
            <person name="Van Trappen S."/>
            <person name="Lee J.S."/>
            <person name="Kim S.B."/>
        </authorList>
    </citation>
    <scope>NUCLEOTIDE SEQUENCE [LARGE SCALE GENOMIC DNA]</scope>
    <source>
        <strain evidence="5 6">KMM 6351</strain>
    </source>
</reference>
<evidence type="ECO:0000259" key="3">
    <source>
        <dbReference type="PROSITE" id="PS50883"/>
    </source>
</evidence>
<dbReference type="PANTHER" id="PTHR44757">
    <property type="entry name" value="DIGUANYLATE CYCLASE DGCP"/>
    <property type="match status" value="1"/>
</dbReference>
<dbReference type="Gene3D" id="3.30.70.270">
    <property type="match status" value="1"/>
</dbReference>
<dbReference type="Pfam" id="PF00563">
    <property type="entry name" value="EAL"/>
    <property type="match status" value="1"/>
</dbReference>
<evidence type="ECO:0000259" key="4">
    <source>
        <dbReference type="PROSITE" id="PS50887"/>
    </source>
</evidence>
<feature type="chain" id="PRO_5041385479" evidence="2">
    <location>
        <begin position="19"/>
        <end position="1498"/>
    </location>
</feature>
<dbReference type="InterPro" id="IPR011044">
    <property type="entry name" value="Quino_amine_DH_bsu"/>
</dbReference>
<protein>
    <submittedName>
        <fullName evidence="5">EAL domain-containing protein</fullName>
    </submittedName>
</protein>
<keyword evidence="6" id="KW-1185">Reference proteome</keyword>
<dbReference type="Proteomes" id="UP001165393">
    <property type="component" value="Unassembled WGS sequence"/>
</dbReference>
<sequence length="1498" mass="168631">MKVLFTIIGLLSSLYAHAIPLLQVSTEQGLSQASIENLIIDRHGMLWIGTAVGLNRYDGETITKVGGVNDLVGSAYINDVAIHSDGSIWVATYSNGLFRINNNSDDVQQILLHTISEKFGPSSIEEIHWLSDNTLLLGLEERVIEFNIETQTLTEIFALPDVFTDGNFVRALNHDEQSIYIATSAGFYAYDRQTQQSRQLLHSGRDIYHDSQNTKSIYVTDDDVWVGAVLGLYRIAKDSFQDIVSDEVPDIEIEEHLSTTNVWTITPDGDNFYLGTEQGLVWYSPHTKSFEVQLDYGDMPYGVNDSTVTAAVQDSRGNLWLGSRYNGAFYWNQDSKLFQNIGPRQGLSHNMVWGMVESADRESVWVATENGLNKVDQKTGKVEAFLQNEGKYAGIDNYIVNVVSDDKGTLYLFSDYGISAFDTASNQLVPIQLNSNTSIFEKAIWGAASDHQGNLWWLMEDGVYQFVPSLGIVQKNEVISNKLESSWSGTILPGRDGINEIFIALPRGIWRYDLDLHQIKLILELETRYQNELNTSSAYALDRNGLMWFTFGNYGVVAVDTDDWRIRNKLRAGQEIDASFYVGAESDVLGDHIWFTSHSGIYRYDVSTGRFSNFTVEDGTPANEFNTHATLRLSDGRLVFGSTNGLTLINPRLFNKTDDIEQNVHITGVSLLSRNFDDKTRIYDGHTLTFNHDDIGYRFDFSSMASHKHKSTVFIVNLMGPESVYYPNMTQNYVTFSTLDPGDYTFKVASIDLVTGNMSPERELRFVVAHAPWRSPLAYLIYVFLTCVLVGVWIRFRYKTQNKLRAEHFKALKNEERLQLALKGSNSEVWDWDSSSNEIYQKRLCDALGYANRGLHVRFETHCGLIHPDDLDGFVVEWESFISGGAARFQCQYRMQGFDGKYLWFSDLATASKVNDDGSVSRITGTYRNVTQLYIQEQNAKVFGEVFEQTKDAVLIFDGNSRVITANGACLTMFDMVLECIVGQSITEIAHAVSFEIKAEKINKKLFVDGVWRSETVLQTRTGKVPFLINASQVFDASKAPFFVVTLTDITVQKEAETNLRKLANFDHLTGLPNRTLLMDRLNHAVKIADRMPHQIALCFIDLDRFKPINDSLGHSKGDQLLIEIGQRLQHLMRPYDTVGRLGGDEFVLIIESLTSVDVIAKIVTKVIDTISEPVNLDIATVQVTPSVGIAVYPDDARNVTELLKAADIAMYHAKDSGRSCYRYYTPELTEHAQRRLVLENQIKEAQANDCFINYYQPIVDVMACKLVAVEVLMRWERDGVIAAPSDFIDVAEEIGCLEEMTRGAMDRALADLKLWQNVIPDLYISVNLSARHFEKSSLLYDIESSLKRHKISAKSISLEVTESVLLRDSDAARIIMERLQSMGLRIVLDDFGTGYSSLSYVHQLPLDGIKIDKGFVKHVGEDSRTTAIIDTILRLSRQLGIDSIAEGIETLDQAKILMALGCRLHQGYLFSEPVDAAQFNTFLESSPEEIGRILRSS</sequence>
<dbReference type="InterPro" id="IPR052155">
    <property type="entry name" value="Biofilm_reg_signaling"/>
</dbReference>
<dbReference type="InterPro" id="IPR035965">
    <property type="entry name" value="PAS-like_dom_sf"/>
</dbReference>
<dbReference type="Pfam" id="PF00990">
    <property type="entry name" value="GGDEF"/>
    <property type="match status" value="1"/>
</dbReference>
<evidence type="ECO:0000256" key="2">
    <source>
        <dbReference type="SAM" id="SignalP"/>
    </source>
</evidence>
<comment type="caution">
    <text evidence="5">The sequence shown here is derived from an EMBL/GenBank/DDBJ whole genome shotgun (WGS) entry which is preliminary data.</text>
</comment>
<dbReference type="InterPro" id="IPR013783">
    <property type="entry name" value="Ig-like_fold"/>
</dbReference>
<dbReference type="NCBIfam" id="TIGR00254">
    <property type="entry name" value="GGDEF"/>
    <property type="match status" value="1"/>
</dbReference>
<dbReference type="SMART" id="SM00052">
    <property type="entry name" value="EAL"/>
    <property type="match status" value="1"/>
</dbReference>
<organism evidence="5 6">
    <name type="scientific">Echinimonas agarilytica</name>
    <dbReference type="NCBI Taxonomy" id="1215918"/>
    <lineage>
        <taxon>Bacteria</taxon>
        <taxon>Pseudomonadati</taxon>
        <taxon>Pseudomonadota</taxon>
        <taxon>Gammaproteobacteria</taxon>
        <taxon>Alteromonadales</taxon>
        <taxon>Echinimonadaceae</taxon>
        <taxon>Echinimonas</taxon>
    </lineage>
</organism>
<dbReference type="SUPFAM" id="SSF55073">
    <property type="entry name" value="Nucleotide cyclase"/>
    <property type="match status" value="1"/>
</dbReference>
<dbReference type="SMART" id="SM00267">
    <property type="entry name" value="GGDEF"/>
    <property type="match status" value="1"/>
</dbReference>
<dbReference type="Gene3D" id="2.130.10.10">
    <property type="entry name" value="YVTN repeat-like/Quinoprotein amine dehydrogenase"/>
    <property type="match status" value="3"/>
</dbReference>
<dbReference type="Gene3D" id="3.30.450.20">
    <property type="entry name" value="PAS domain"/>
    <property type="match status" value="2"/>
</dbReference>
<dbReference type="Pfam" id="PF08447">
    <property type="entry name" value="PAS_3"/>
    <property type="match status" value="1"/>
</dbReference>
<dbReference type="SUPFAM" id="SSF50969">
    <property type="entry name" value="YVTN repeat-like/Quinoprotein amine dehydrogenase"/>
    <property type="match status" value="1"/>
</dbReference>
<feature type="signal peptide" evidence="2">
    <location>
        <begin position="1"/>
        <end position="18"/>
    </location>
</feature>
<dbReference type="InterPro" id="IPR043128">
    <property type="entry name" value="Rev_trsase/Diguanyl_cyclase"/>
</dbReference>
<proteinExistence type="predicted"/>
<dbReference type="RefSeq" id="WP_251262699.1">
    <property type="nucleotide sequence ID" value="NZ_JAMQGP010000009.1"/>
</dbReference>
<dbReference type="SUPFAM" id="SSF55785">
    <property type="entry name" value="PYP-like sensor domain (PAS domain)"/>
    <property type="match status" value="2"/>
</dbReference>
<dbReference type="PROSITE" id="PS50883">
    <property type="entry name" value="EAL"/>
    <property type="match status" value="1"/>
</dbReference>
<dbReference type="InterPro" id="IPR000014">
    <property type="entry name" value="PAS"/>
</dbReference>
<dbReference type="Gene3D" id="2.60.40.10">
    <property type="entry name" value="Immunoglobulins"/>
    <property type="match status" value="1"/>
</dbReference>
<dbReference type="PROSITE" id="PS50887">
    <property type="entry name" value="GGDEF"/>
    <property type="match status" value="1"/>
</dbReference>
<comment type="cofactor">
    <cofactor evidence="1">
        <name>Mg(2+)</name>
        <dbReference type="ChEBI" id="CHEBI:18420"/>
    </cofactor>
</comment>
<dbReference type="Pfam" id="PF13426">
    <property type="entry name" value="PAS_9"/>
    <property type="match status" value="1"/>
</dbReference>
<dbReference type="InterPro" id="IPR035919">
    <property type="entry name" value="EAL_sf"/>
</dbReference>
<dbReference type="InterPro" id="IPR011110">
    <property type="entry name" value="Reg_prop"/>
</dbReference>
<dbReference type="InterPro" id="IPR000160">
    <property type="entry name" value="GGDEF_dom"/>
</dbReference>
<name>A0AA41W8T7_9GAMM</name>
<dbReference type="EMBL" id="JAMQGP010000009">
    <property type="protein sequence ID" value="MCM2681215.1"/>
    <property type="molecule type" value="Genomic_DNA"/>
</dbReference>
<accession>A0AA41W8T7</accession>
<dbReference type="GO" id="GO:0003824">
    <property type="term" value="F:catalytic activity"/>
    <property type="evidence" value="ECO:0007669"/>
    <property type="project" value="UniProtKB-ARBA"/>
</dbReference>
<feature type="domain" description="GGDEF" evidence="4">
    <location>
        <begin position="1094"/>
        <end position="1227"/>
    </location>
</feature>
<feature type="domain" description="EAL" evidence="3">
    <location>
        <begin position="1236"/>
        <end position="1488"/>
    </location>
</feature>